<reference evidence="2 5" key="1">
    <citation type="journal article" date="2018" name="Sci. Rep.">
        <title>A complete Leishmania donovani reference genome identifies novel genetic variations associated with virulence.</title>
        <authorList>
            <person name="Lypaczewski P."/>
            <person name="Hoshizaki J."/>
            <person name="Zhang W.-W."/>
            <person name="McCall L.-I."/>
            <person name="Torcivia-Rodriguez J."/>
            <person name="Simonyan V."/>
            <person name="Kaur A."/>
            <person name="Dewar K."/>
            <person name="Matlashewski G."/>
        </authorList>
    </citation>
    <scope>NUCLEOTIDE SEQUENCE [LARGE SCALE GENOMIC DNA]</scope>
    <source>
        <strain evidence="2 5">LdCL</strain>
    </source>
</reference>
<dbReference type="EMBL" id="RHLD01000012">
    <property type="protein sequence ID" value="TPP40363.1"/>
    <property type="molecule type" value="Genomic_DNA"/>
</dbReference>
<organism evidence="2 5">
    <name type="scientific">Leishmania donovani</name>
    <dbReference type="NCBI Taxonomy" id="5661"/>
    <lineage>
        <taxon>Eukaryota</taxon>
        <taxon>Discoba</taxon>
        <taxon>Euglenozoa</taxon>
        <taxon>Kinetoplastea</taxon>
        <taxon>Metakinetoplastina</taxon>
        <taxon>Trypanosomatida</taxon>
        <taxon>Trypanosomatidae</taxon>
        <taxon>Leishmaniinae</taxon>
        <taxon>Leishmania</taxon>
    </lineage>
</organism>
<protein>
    <submittedName>
        <fullName evidence="3">Hypothetical_protein_conserved</fullName>
    </submittedName>
</protein>
<reference evidence="6" key="3">
    <citation type="submission" date="2019-02" db="EMBL/GenBank/DDBJ databases">
        <title>FDA dAtabase for Regulatory Grade micrObial Sequences (FDA-ARGOS): Supporting development and validation of Infectious Disease Dx tests.</title>
        <authorList>
            <person name="Duncan R."/>
            <person name="Fisher C."/>
            <person name="Tallon L."/>
            <person name="Sadzewicz L."/>
            <person name="Sengamalay N."/>
            <person name="Ott S."/>
            <person name="Godinez A."/>
            <person name="Nagaraj S."/>
            <person name="Vavikolanu K."/>
            <person name="Vyas G."/>
            <person name="Nadendla S."/>
            <person name="Aluvathingal J."/>
            <person name="Sichtig H."/>
        </authorList>
    </citation>
    <scope>NUCLEOTIDE SEQUENCE [LARGE SCALE GENOMIC DNA]</scope>
    <source>
        <strain evidence="6">FDAARGOS_360</strain>
    </source>
</reference>
<dbReference type="VEuPathDB" id="TriTrypDB:LDHU3_28.3890"/>
<feature type="compositionally biased region" description="Low complexity" evidence="1">
    <location>
        <begin position="340"/>
        <end position="350"/>
    </location>
</feature>
<proteinExistence type="predicted"/>
<evidence type="ECO:0000313" key="3">
    <source>
        <dbReference type="EMBL" id="CAC5431671.1"/>
    </source>
</evidence>
<accession>A0A3Q8IID2</accession>
<dbReference type="VEuPathDB" id="TriTrypDB:LdBPK_282900.1"/>
<feature type="compositionally biased region" description="Basic and acidic residues" evidence="1">
    <location>
        <begin position="250"/>
        <end position="259"/>
    </location>
</feature>
<name>A0A3Q8IID2_LEIDO</name>
<keyword evidence="5" id="KW-1185">Reference proteome</keyword>
<sequence>MSAMVLSIGIPPQERVRLCAVAAADVCQRAAAHVKAAAQCEAHDAAAAPYIRAVYVHRADSVAPERVDVASGSECGSYLRETLRATVAGIGAPSVACWLTVMLEDTCILQHAVFAISPNSKGPLKMMSPVLAQSDGAALSGGARRWSLLPAHAPGRSTSDGNVYTPRNEQPAARVLTPPLAAEAGPPLSATRRRSLGTVPCSHSARTSSKAMATAVQQPQSYAQLAPPPETQQRQQQPARSVYEQIEKYQTDTARERASSSRRSSRAAPPPDEDAATPHLSQNSDAAAPRLGGPGRKASTSSHPSSSVRSRPQSAADHSAGVYSASNTSDAVALARRDSQQPPSRAQPQPGSHPPPSGVSAERPGCRPSAVSSTSVAENFGRPPAPPSNADDPTCGGPRTDLIVPSDRQQWGDWAFRTCYSPRREELWEIADAVMTHNYCDQMIESVGEPPCDGRVSSRRNKF</sequence>
<dbReference type="AlphaFoldDB" id="A0A3Q8IID2"/>
<dbReference type="Proteomes" id="UP000274082">
    <property type="component" value="Chromosome 28"/>
</dbReference>
<reference evidence="4" key="2">
    <citation type="submission" date="2019-02" db="EMBL/GenBank/DDBJ databases">
        <title>FDA dAtabase for Regulatory Grade micrObial Sequences (FDA-ARGOS): Supporting development and validation of Infectious Disease Dx tests.</title>
        <authorList>
            <person name="Duncan R."/>
            <person name="Fisher C."/>
            <person name="Tallon L.J."/>
            <person name="Sadzewicz L."/>
            <person name="Sengamalay N."/>
            <person name="Ott S."/>
            <person name="Godinez A."/>
            <person name="Nagaraj S."/>
            <person name="Nadendla S."/>
            <person name="Sichtig H."/>
        </authorList>
    </citation>
    <scope>NUCLEOTIDE SEQUENCE</scope>
    <source>
        <strain evidence="4">FDAARGOS_360</strain>
    </source>
</reference>
<dbReference type="VEuPathDB" id="TriTrypDB:LdCL_280034100"/>
<feature type="compositionally biased region" description="Polar residues" evidence="1">
    <location>
        <begin position="156"/>
        <end position="168"/>
    </location>
</feature>
<evidence type="ECO:0000313" key="5">
    <source>
        <dbReference type="Proteomes" id="UP000274082"/>
    </source>
</evidence>
<gene>
    <name evidence="4" type="ORF">CGC20_12740</name>
    <name evidence="2" type="ORF">LdCL_280034100</name>
    <name evidence="3" type="ORF">LDHU3_28.3890</name>
</gene>
<evidence type="ECO:0000313" key="4">
    <source>
        <dbReference type="EMBL" id="TPP40363.1"/>
    </source>
</evidence>
<feature type="region of interest" description="Disordered" evidence="1">
    <location>
        <begin position="149"/>
        <end position="219"/>
    </location>
</feature>
<evidence type="ECO:0000313" key="6">
    <source>
        <dbReference type="Proteomes" id="UP000318821"/>
    </source>
</evidence>
<dbReference type="Proteomes" id="UP000601710">
    <property type="component" value="Chromosome 28"/>
</dbReference>
<feature type="region of interest" description="Disordered" evidence="1">
    <location>
        <begin position="250"/>
        <end position="405"/>
    </location>
</feature>
<dbReference type="EMBL" id="CP029527">
    <property type="protein sequence ID" value="AYU80445.1"/>
    <property type="molecule type" value="Genomic_DNA"/>
</dbReference>
<dbReference type="OrthoDB" id="266015at2759"/>
<dbReference type="Proteomes" id="UP000318821">
    <property type="component" value="Unassembled WGS sequence"/>
</dbReference>
<reference evidence="3" key="4">
    <citation type="submission" date="2020-06" db="EMBL/GenBank/DDBJ databases">
        <authorList>
            <person name="Camacho E."/>
            <person name="Gonzalez-de la Fuente S."/>
            <person name="Rastrojo A."/>
            <person name="Peiro-Pastor R."/>
            <person name="Solana JC."/>
            <person name="Tabera L."/>
            <person name="Gamarro F."/>
            <person name="Carrasco-Ramiro F."/>
            <person name="Requena JM."/>
            <person name="Aguado B."/>
        </authorList>
    </citation>
    <scope>NUCLEOTIDE SEQUENCE</scope>
</reference>
<evidence type="ECO:0000313" key="2">
    <source>
        <dbReference type="EMBL" id="AYU80445.1"/>
    </source>
</evidence>
<feature type="compositionally biased region" description="Polar residues" evidence="1">
    <location>
        <begin position="204"/>
        <end position="219"/>
    </location>
</feature>
<feature type="compositionally biased region" description="Low complexity" evidence="1">
    <location>
        <begin position="299"/>
        <end position="314"/>
    </location>
</feature>
<dbReference type="EMBL" id="LR812648">
    <property type="protein sequence ID" value="CAC5431671.1"/>
    <property type="molecule type" value="Genomic_DNA"/>
</dbReference>
<evidence type="ECO:0000256" key="1">
    <source>
        <dbReference type="SAM" id="MobiDB-lite"/>
    </source>
</evidence>